<name>A0ABQ1PH91_9ENTE</name>
<evidence type="ECO:0008006" key="4">
    <source>
        <dbReference type="Google" id="ProtNLM"/>
    </source>
</evidence>
<proteinExistence type="predicted"/>
<keyword evidence="1" id="KW-1133">Transmembrane helix</keyword>
<dbReference type="Proteomes" id="UP000630615">
    <property type="component" value="Unassembled WGS sequence"/>
</dbReference>
<feature type="transmembrane region" description="Helical" evidence="1">
    <location>
        <begin position="6"/>
        <end position="25"/>
    </location>
</feature>
<accession>A0ABQ1PH91</accession>
<sequence>MSAIIGLLSVLGIIVGGVLSVKAVIQRKQKQKPLLLTGVSLLLLIVAIVLSPSSPTLEFDDSSLKTNSQGIATITGKTDKESELSVDGEQITTKDGSFSYKVSLTSDQPKKVTFTAAHGIQKKKKLSQSSLQTLLLHS</sequence>
<evidence type="ECO:0000313" key="3">
    <source>
        <dbReference type="Proteomes" id="UP000630615"/>
    </source>
</evidence>
<dbReference type="Gene3D" id="2.60.40.10">
    <property type="entry name" value="Immunoglobulins"/>
    <property type="match status" value="1"/>
</dbReference>
<feature type="transmembrane region" description="Helical" evidence="1">
    <location>
        <begin position="34"/>
        <end position="53"/>
    </location>
</feature>
<comment type="caution">
    <text evidence="2">The sequence shown here is derived from an EMBL/GenBank/DDBJ whole genome shotgun (WGS) entry which is preliminary data.</text>
</comment>
<dbReference type="RefSeq" id="WP_227011163.1">
    <property type="nucleotide sequence ID" value="NZ_BMKI01000007.1"/>
</dbReference>
<keyword evidence="3" id="KW-1185">Reference proteome</keyword>
<gene>
    <name evidence="2" type="ORF">GCM10011573_28470</name>
</gene>
<dbReference type="EMBL" id="BMKI01000007">
    <property type="protein sequence ID" value="GGC97238.1"/>
    <property type="molecule type" value="Genomic_DNA"/>
</dbReference>
<protein>
    <recommendedName>
        <fullName evidence="4">Bacterial Ig domain-containing protein</fullName>
    </recommendedName>
</protein>
<organism evidence="2 3">
    <name type="scientific">Enterococcus wangshanyuanii</name>
    <dbReference type="NCBI Taxonomy" id="2005703"/>
    <lineage>
        <taxon>Bacteria</taxon>
        <taxon>Bacillati</taxon>
        <taxon>Bacillota</taxon>
        <taxon>Bacilli</taxon>
        <taxon>Lactobacillales</taxon>
        <taxon>Enterococcaceae</taxon>
        <taxon>Enterococcus</taxon>
    </lineage>
</organism>
<keyword evidence="1" id="KW-0812">Transmembrane</keyword>
<evidence type="ECO:0000313" key="2">
    <source>
        <dbReference type="EMBL" id="GGC97238.1"/>
    </source>
</evidence>
<keyword evidence="1" id="KW-0472">Membrane</keyword>
<evidence type="ECO:0000256" key="1">
    <source>
        <dbReference type="SAM" id="Phobius"/>
    </source>
</evidence>
<dbReference type="InterPro" id="IPR013783">
    <property type="entry name" value="Ig-like_fold"/>
</dbReference>
<reference evidence="3" key="1">
    <citation type="journal article" date="2019" name="Int. J. Syst. Evol. Microbiol.">
        <title>The Global Catalogue of Microorganisms (GCM) 10K type strain sequencing project: providing services to taxonomists for standard genome sequencing and annotation.</title>
        <authorList>
            <consortium name="The Broad Institute Genomics Platform"/>
            <consortium name="The Broad Institute Genome Sequencing Center for Infectious Disease"/>
            <person name="Wu L."/>
            <person name="Ma J."/>
        </authorList>
    </citation>
    <scope>NUCLEOTIDE SEQUENCE [LARGE SCALE GENOMIC DNA]</scope>
    <source>
        <strain evidence="3">CGMCC 1.15942</strain>
    </source>
</reference>